<evidence type="ECO:0000256" key="1">
    <source>
        <dbReference type="SAM" id="Phobius"/>
    </source>
</evidence>
<gene>
    <name evidence="2" type="ORF">EV191_101486</name>
</gene>
<dbReference type="Proteomes" id="UP000294911">
    <property type="component" value="Unassembled WGS sequence"/>
</dbReference>
<feature type="transmembrane region" description="Helical" evidence="1">
    <location>
        <begin position="156"/>
        <end position="179"/>
    </location>
</feature>
<reference evidence="2 3" key="1">
    <citation type="submission" date="2019-03" db="EMBL/GenBank/DDBJ databases">
        <title>Genomic Encyclopedia of Type Strains, Phase IV (KMG-IV): sequencing the most valuable type-strain genomes for metagenomic binning, comparative biology and taxonomic classification.</title>
        <authorList>
            <person name="Goeker M."/>
        </authorList>
    </citation>
    <scope>NUCLEOTIDE SEQUENCE [LARGE SCALE GENOMIC DNA]</scope>
    <source>
        <strain evidence="2 3">DSM 45765</strain>
    </source>
</reference>
<keyword evidence="1" id="KW-0472">Membrane</keyword>
<evidence type="ECO:0000313" key="3">
    <source>
        <dbReference type="Proteomes" id="UP000294911"/>
    </source>
</evidence>
<feature type="transmembrane region" description="Helical" evidence="1">
    <location>
        <begin position="212"/>
        <end position="235"/>
    </location>
</feature>
<feature type="transmembrane region" description="Helical" evidence="1">
    <location>
        <begin position="186"/>
        <end position="206"/>
    </location>
</feature>
<proteinExistence type="predicted"/>
<dbReference type="EMBL" id="SLXQ01000001">
    <property type="protein sequence ID" value="TCP56543.1"/>
    <property type="molecule type" value="Genomic_DNA"/>
</dbReference>
<comment type="caution">
    <text evidence="2">The sequence shown here is derived from an EMBL/GenBank/DDBJ whole genome shotgun (WGS) entry which is preliminary data.</text>
</comment>
<dbReference type="Pfam" id="PF10801">
    <property type="entry name" value="DUF2537"/>
    <property type="match status" value="1"/>
</dbReference>
<dbReference type="AlphaFoldDB" id="A0A4R2R203"/>
<protein>
    <submittedName>
        <fullName evidence="2">Uncharacterized protein DUF2537</fullName>
    </submittedName>
</protein>
<evidence type="ECO:0000313" key="2">
    <source>
        <dbReference type="EMBL" id="TCP56543.1"/>
    </source>
</evidence>
<dbReference type="InterPro" id="IPR024244">
    <property type="entry name" value="DUF2537"/>
</dbReference>
<keyword evidence="1" id="KW-1133">Transmembrane helix</keyword>
<accession>A0A4R2R203</accession>
<organism evidence="2 3">
    <name type="scientific">Tamaricihabitans halophyticus</name>
    <dbReference type="NCBI Taxonomy" id="1262583"/>
    <lineage>
        <taxon>Bacteria</taxon>
        <taxon>Bacillati</taxon>
        <taxon>Actinomycetota</taxon>
        <taxon>Actinomycetes</taxon>
        <taxon>Pseudonocardiales</taxon>
        <taxon>Pseudonocardiaceae</taxon>
        <taxon>Tamaricihabitans</taxon>
    </lineage>
</organism>
<keyword evidence="1" id="KW-0812">Transmembrane</keyword>
<name>A0A4R2R203_9PSEU</name>
<sequence length="236" mass="24847">MNVELRTRDARAVVVRHDAEPAREVDPAELPLDSGLPEALHEWARVVAAVSRNADTASLAQVGPLVSRRGHQLAARLARSMDRVVDYVDPFTGDIAPVEPSAERAEQGPEPVAQPRVRAVRAESEAGAGITFYGRPPALVDEETVPNVPRPAGTPWATGLTVAGAAALLVALMLLALTVTLADASLLLAIGAAIVLTAGMSPSIWLLRRVLIWRWVAFGACAGLAAGWLGLPFVLG</sequence>
<keyword evidence="3" id="KW-1185">Reference proteome</keyword>